<accession>A0A378THJ3</accession>
<evidence type="ECO:0000313" key="2">
    <source>
        <dbReference type="Proteomes" id="UP000254978"/>
    </source>
</evidence>
<proteinExistence type="predicted"/>
<dbReference type="CDD" id="cd07812">
    <property type="entry name" value="SRPBCC"/>
    <property type="match status" value="1"/>
</dbReference>
<dbReference type="InterPro" id="IPR019587">
    <property type="entry name" value="Polyketide_cyclase/dehydratase"/>
</dbReference>
<name>A0A378THJ3_9MYCO</name>
<evidence type="ECO:0000313" key="1">
    <source>
        <dbReference type="EMBL" id="STZ60110.1"/>
    </source>
</evidence>
<dbReference type="Pfam" id="PF10604">
    <property type="entry name" value="Polyketide_cyc2"/>
    <property type="match status" value="1"/>
</dbReference>
<protein>
    <submittedName>
        <fullName evidence="1">Polyketide cyclase</fullName>
    </submittedName>
</protein>
<sequence>MDNAAPDVCATVGVDAPAAAVYALVTDLDVLTDLAAETTAMRWRRGTAATPGAVFTGKNRNGRRTWTTTCTVTAATPGRVFAFDVSSYGIPVAHWRYEILEADGGCRVTESAWDRRPRWFRGVAERATGVRNRSGANTEHIQVTLQRLKERAER</sequence>
<gene>
    <name evidence="1" type="ORF">NCTC10821_03648</name>
</gene>
<dbReference type="OrthoDB" id="4618973at2"/>
<dbReference type="InterPro" id="IPR023393">
    <property type="entry name" value="START-like_dom_sf"/>
</dbReference>
<dbReference type="EMBL" id="UGQT01000001">
    <property type="protein sequence ID" value="STZ60110.1"/>
    <property type="molecule type" value="Genomic_DNA"/>
</dbReference>
<dbReference type="Proteomes" id="UP000254978">
    <property type="component" value="Unassembled WGS sequence"/>
</dbReference>
<keyword evidence="2" id="KW-1185">Reference proteome</keyword>
<organism evidence="1 2">
    <name type="scientific">Mycolicibacterium tokaiense</name>
    <dbReference type="NCBI Taxonomy" id="39695"/>
    <lineage>
        <taxon>Bacteria</taxon>
        <taxon>Bacillati</taxon>
        <taxon>Actinomycetota</taxon>
        <taxon>Actinomycetes</taxon>
        <taxon>Mycobacteriales</taxon>
        <taxon>Mycobacteriaceae</taxon>
        <taxon>Mycolicibacterium</taxon>
    </lineage>
</organism>
<dbReference type="SUPFAM" id="SSF55961">
    <property type="entry name" value="Bet v1-like"/>
    <property type="match status" value="1"/>
</dbReference>
<dbReference type="Gene3D" id="3.30.530.20">
    <property type="match status" value="1"/>
</dbReference>
<reference evidence="1 2" key="1">
    <citation type="submission" date="2018-06" db="EMBL/GenBank/DDBJ databases">
        <authorList>
            <consortium name="Pathogen Informatics"/>
            <person name="Doyle S."/>
        </authorList>
    </citation>
    <scope>NUCLEOTIDE SEQUENCE [LARGE SCALE GENOMIC DNA]</scope>
    <source>
        <strain evidence="1 2">NCTC10821</strain>
    </source>
</reference>
<dbReference type="AlphaFoldDB" id="A0A378THJ3"/>
<dbReference type="RefSeq" id="WP_115279391.1">
    <property type="nucleotide sequence ID" value="NZ_AP022600.1"/>
</dbReference>